<evidence type="ECO:0000256" key="4">
    <source>
        <dbReference type="ARBA" id="ARBA00023125"/>
    </source>
</evidence>
<dbReference type="GO" id="GO:0004803">
    <property type="term" value="F:transposase activity"/>
    <property type="evidence" value="ECO:0007669"/>
    <property type="project" value="InterPro"/>
</dbReference>
<evidence type="ECO:0000256" key="5">
    <source>
        <dbReference type="ARBA" id="ARBA00023172"/>
    </source>
</evidence>
<evidence type="ECO:0000313" key="7">
    <source>
        <dbReference type="EMBL" id="ATJ82005.1"/>
    </source>
</evidence>
<keyword evidence="5" id="KW-0233">DNA recombination</keyword>
<accession>A0A291P553</accession>
<comment type="function">
    <text evidence="1">Required for the transposition of the insertion element.</text>
</comment>
<dbReference type="InterPro" id="IPR036397">
    <property type="entry name" value="RNaseH_sf"/>
</dbReference>
<name>A0A291P553_9GAMM</name>
<organism evidence="7 8">
    <name type="scientific">Halomonas beimenensis</name>
    <dbReference type="NCBI Taxonomy" id="475662"/>
    <lineage>
        <taxon>Bacteria</taxon>
        <taxon>Pseudomonadati</taxon>
        <taxon>Pseudomonadota</taxon>
        <taxon>Gammaproteobacteria</taxon>
        <taxon>Oceanospirillales</taxon>
        <taxon>Halomonadaceae</taxon>
        <taxon>Halomonas</taxon>
    </lineage>
</organism>
<evidence type="ECO:0000256" key="3">
    <source>
        <dbReference type="ARBA" id="ARBA00022578"/>
    </source>
</evidence>
<dbReference type="KEGG" id="hbe:BEI_1018"/>
<dbReference type="InterPro" id="IPR012337">
    <property type="entry name" value="RNaseH-like_sf"/>
</dbReference>
<evidence type="ECO:0000259" key="6">
    <source>
        <dbReference type="PROSITE" id="PS50994"/>
    </source>
</evidence>
<comment type="similarity">
    <text evidence="2">Belongs to the transposase IS30 family.</text>
</comment>
<keyword evidence="8" id="KW-1185">Reference proteome</keyword>
<dbReference type="GO" id="GO:0003677">
    <property type="term" value="F:DNA binding"/>
    <property type="evidence" value="ECO:0007669"/>
    <property type="project" value="UniProtKB-KW"/>
</dbReference>
<reference evidence="7 8" key="1">
    <citation type="journal article" date="2017" name="Sci. Rep.">
        <title>Revealing the Saline Adaptation Strategies of the Halophilic Bacterium Halomonas beimenensis through High-throughput Omics and Transposon Mutagenesis Approaches.</title>
        <authorList>
            <person name="Chen Y.H."/>
            <person name="Lin S.S."/>
            <person name="Shyu Y.T."/>
        </authorList>
    </citation>
    <scope>NUCLEOTIDE SEQUENCE [LARGE SCALE GENOMIC DNA]</scope>
    <source>
        <strain evidence="7 8">NTU-111</strain>
    </source>
</reference>
<protein>
    <submittedName>
        <fullName evidence="7">Mobile element protein</fullName>
    </submittedName>
</protein>
<evidence type="ECO:0000313" key="8">
    <source>
        <dbReference type="Proteomes" id="UP000219993"/>
    </source>
</evidence>
<dbReference type="NCBIfam" id="NF033563">
    <property type="entry name" value="transpos_IS30"/>
    <property type="match status" value="1"/>
</dbReference>
<keyword evidence="3" id="KW-0815">Transposition</keyword>
<dbReference type="InterPro" id="IPR053392">
    <property type="entry name" value="Transposase_IS30-like"/>
</dbReference>
<feature type="domain" description="Integrase catalytic" evidence="6">
    <location>
        <begin position="156"/>
        <end position="318"/>
    </location>
</feature>
<evidence type="ECO:0000256" key="1">
    <source>
        <dbReference type="ARBA" id="ARBA00002190"/>
    </source>
</evidence>
<dbReference type="SUPFAM" id="SSF53098">
    <property type="entry name" value="Ribonuclease H-like"/>
    <property type="match status" value="1"/>
</dbReference>
<dbReference type="GO" id="GO:0006313">
    <property type="term" value="P:DNA transposition"/>
    <property type="evidence" value="ECO:0007669"/>
    <property type="project" value="InterPro"/>
</dbReference>
<dbReference type="PROSITE" id="PS01043">
    <property type="entry name" value="TRANSPOSASE_IS30"/>
    <property type="match status" value="1"/>
</dbReference>
<dbReference type="AlphaFoldDB" id="A0A291P553"/>
<dbReference type="Pfam" id="PF00665">
    <property type="entry name" value="rve"/>
    <property type="match status" value="1"/>
</dbReference>
<dbReference type="GO" id="GO:0015074">
    <property type="term" value="P:DNA integration"/>
    <property type="evidence" value="ECO:0007669"/>
    <property type="project" value="InterPro"/>
</dbReference>
<dbReference type="PANTHER" id="PTHR10948:SF23">
    <property type="entry name" value="TRANSPOSASE INSI FOR INSERTION SEQUENCE ELEMENT IS30A-RELATED"/>
    <property type="match status" value="1"/>
</dbReference>
<dbReference type="InterPro" id="IPR009057">
    <property type="entry name" value="Homeodomain-like_sf"/>
</dbReference>
<dbReference type="PROSITE" id="PS50994">
    <property type="entry name" value="INTEGRASE"/>
    <property type="match status" value="1"/>
</dbReference>
<dbReference type="InterPro" id="IPR001598">
    <property type="entry name" value="Transposase_IS30_CS"/>
</dbReference>
<dbReference type="Gene3D" id="3.30.420.10">
    <property type="entry name" value="Ribonuclease H-like superfamily/Ribonuclease H"/>
    <property type="match status" value="1"/>
</dbReference>
<dbReference type="Pfam" id="PF13936">
    <property type="entry name" value="HTH_38"/>
    <property type="match status" value="1"/>
</dbReference>
<proteinExistence type="inferred from homology"/>
<keyword evidence="4" id="KW-0238">DNA-binding</keyword>
<dbReference type="InterPro" id="IPR001584">
    <property type="entry name" value="Integrase_cat-core"/>
</dbReference>
<dbReference type="EMBL" id="CP021435">
    <property type="protein sequence ID" value="ATJ82005.1"/>
    <property type="molecule type" value="Genomic_DNA"/>
</dbReference>
<evidence type="ECO:0000256" key="2">
    <source>
        <dbReference type="ARBA" id="ARBA00006363"/>
    </source>
</evidence>
<dbReference type="Proteomes" id="UP000219993">
    <property type="component" value="Chromosome"/>
</dbReference>
<dbReference type="SUPFAM" id="SSF46689">
    <property type="entry name" value="Homeodomain-like"/>
    <property type="match status" value="1"/>
</dbReference>
<dbReference type="Gene3D" id="1.10.10.60">
    <property type="entry name" value="Homeodomain-like"/>
    <property type="match status" value="1"/>
</dbReference>
<sequence length="393" mass="45513">MGYRQLTQIQRYQIHARYDLGMSQRQIGRELGLHSSTISRELRRNATSDGYDPEQAQALSDHRRRTAWKWTKRLPSLIAAVIGRLREEWSPQQISGFIAPLAGVGVSHQWIYSLIWDDKARGGDHWRHLRQPKRRSKHRVQAKSAGLGKIPNRVGIEHRPAELDDRRFIGHWEGDTVIQGHKQSGLVTLVERRSGYLLAARLPKISAELTQAAIIRLLKPRRGAVQTITLDNGSVFAGHEAVAKAVTAATYFCDPYCSGQRGTNENTNGLIRQYFPKGTDFRQVTDTKLRKVVMKLNDRPENGSAIGHRLRCFWGNTQEPWIPQVLRSLLEFRIQRGILLEGLQFVHWYYREGGYHRCRCCRCRHAHGWRIKWHLLRCLYRYHGIGKRDREIL</sequence>
<dbReference type="PANTHER" id="PTHR10948">
    <property type="entry name" value="TRANSPOSASE"/>
    <property type="match status" value="1"/>
</dbReference>
<gene>
    <name evidence="7" type="ORF">BEI_1018</name>
</gene>
<dbReference type="InterPro" id="IPR051917">
    <property type="entry name" value="Transposase-Integrase"/>
</dbReference>
<dbReference type="GO" id="GO:0005829">
    <property type="term" value="C:cytosol"/>
    <property type="evidence" value="ECO:0007669"/>
    <property type="project" value="TreeGrafter"/>
</dbReference>
<dbReference type="InterPro" id="IPR025246">
    <property type="entry name" value="IS30-like_HTH"/>
</dbReference>